<comment type="caution">
    <text evidence="2">The sequence shown here is derived from an EMBL/GenBank/DDBJ whole genome shotgun (WGS) entry which is preliminary data.</text>
</comment>
<dbReference type="AlphaFoldDB" id="A0A494ZTZ5"/>
<dbReference type="SUPFAM" id="SSF52507">
    <property type="entry name" value="Homo-oligomeric flavin-containing Cys decarboxylases, HFCD"/>
    <property type="match status" value="1"/>
</dbReference>
<dbReference type="Gene3D" id="3.40.50.1950">
    <property type="entry name" value="Flavin prenyltransferase-like"/>
    <property type="match status" value="1"/>
</dbReference>
<dbReference type="GO" id="GO:0003824">
    <property type="term" value="F:catalytic activity"/>
    <property type="evidence" value="ECO:0007669"/>
    <property type="project" value="InterPro"/>
</dbReference>
<dbReference type="InterPro" id="IPR003382">
    <property type="entry name" value="Flavoprotein"/>
</dbReference>
<dbReference type="OrthoDB" id="3732621at2"/>
<proteinExistence type="predicted"/>
<name>A0A494ZTZ5_9BACI</name>
<dbReference type="Proteomes" id="UP000269301">
    <property type="component" value="Unassembled WGS sequence"/>
</dbReference>
<gene>
    <name evidence="2" type="ORF">D8M06_17875</name>
</gene>
<dbReference type="EMBL" id="RBZP01000025">
    <property type="protein sequence ID" value="RKQ29249.1"/>
    <property type="molecule type" value="Genomic_DNA"/>
</dbReference>
<reference evidence="2 3" key="1">
    <citation type="journal article" date="2016" name="Int. J. Syst. Evol. Microbiol.">
        <title>Oceanobacillus halophilus sp. nov., a novel moderately halophilic bacterium from a hypersaline lake.</title>
        <authorList>
            <person name="Amoozegar M.A."/>
            <person name="Bagheri M."/>
            <person name="Makhdoumi A."/>
            <person name="Nikou M.M."/>
            <person name="Fazeli S.A.S."/>
            <person name="Schumann P."/>
            <person name="Sproer C."/>
            <person name="Sanchez-Porro C."/>
            <person name="Ventosa A."/>
        </authorList>
    </citation>
    <scope>NUCLEOTIDE SEQUENCE [LARGE SCALE GENOMIC DNA]</scope>
    <source>
        <strain evidence="2 3">DSM 23996</strain>
    </source>
</reference>
<keyword evidence="3" id="KW-1185">Reference proteome</keyword>
<evidence type="ECO:0000313" key="2">
    <source>
        <dbReference type="EMBL" id="RKQ29249.1"/>
    </source>
</evidence>
<dbReference type="InterPro" id="IPR036551">
    <property type="entry name" value="Flavin_trans-like"/>
</dbReference>
<dbReference type="Pfam" id="PF02441">
    <property type="entry name" value="Flavoprotein"/>
    <property type="match status" value="1"/>
</dbReference>
<evidence type="ECO:0000259" key="1">
    <source>
        <dbReference type="Pfam" id="PF02441"/>
    </source>
</evidence>
<accession>A0A494ZTZ5</accession>
<evidence type="ECO:0000313" key="3">
    <source>
        <dbReference type="Proteomes" id="UP000269301"/>
    </source>
</evidence>
<dbReference type="RefSeq" id="WP_121205951.1">
    <property type="nucleotide sequence ID" value="NZ_RBZP01000025.1"/>
</dbReference>
<sequence length="261" mass="29097">MKTDDVINLIVDRVLAKLQEREHQALVVFTGGAIGFHESMEQLKKLQKNGWKLKVVLSSSAEHIVTKELIQKELSIKTVYVESENKGIQFLSQDSSILLIPTLTMNTAAKVALGISDSLATNIISKFLMEGLPIIAAEDACTPEHPFRLKAGRKMPSSSYINMYDEYLTRLEDFGIKLVGAEHIQKSVIHYQQTRFYEKQVKSTTNQTVINTDKKQVITRQDVMRARENGGVLTIHSNTIVTPLAIETANSAGVKIVRSGE</sequence>
<organism evidence="2 3">
    <name type="scientific">Oceanobacillus halophilus</name>
    <dbReference type="NCBI Taxonomy" id="930130"/>
    <lineage>
        <taxon>Bacteria</taxon>
        <taxon>Bacillati</taxon>
        <taxon>Bacillota</taxon>
        <taxon>Bacilli</taxon>
        <taxon>Bacillales</taxon>
        <taxon>Bacillaceae</taxon>
        <taxon>Oceanobacillus</taxon>
    </lineage>
</organism>
<feature type="domain" description="Flavoprotein" evidence="1">
    <location>
        <begin position="26"/>
        <end position="135"/>
    </location>
</feature>
<protein>
    <submittedName>
        <fullName evidence="2">Flavoprotein</fullName>
    </submittedName>
</protein>